<dbReference type="SUPFAM" id="SSF47413">
    <property type="entry name" value="lambda repressor-like DNA-binding domains"/>
    <property type="match status" value="1"/>
</dbReference>
<dbReference type="CDD" id="cd01392">
    <property type="entry name" value="HTH_LacI"/>
    <property type="match status" value="1"/>
</dbReference>
<evidence type="ECO:0000313" key="5">
    <source>
        <dbReference type="EMBL" id="MED1203375.1"/>
    </source>
</evidence>
<keyword evidence="3" id="KW-0804">Transcription</keyword>
<dbReference type="Gene3D" id="1.10.260.40">
    <property type="entry name" value="lambda repressor-like DNA-binding domains"/>
    <property type="match status" value="1"/>
</dbReference>
<dbReference type="InterPro" id="IPR046335">
    <property type="entry name" value="LacI/GalR-like_sensor"/>
</dbReference>
<dbReference type="CDD" id="cd01544">
    <property type="entry name" value="PBP1_GalR"/>
    <property type="match status" value="1"/>
</dbReference>
<dbReference type="PROSITE" id="PS50932">
    <property type="entry name" value="HTH_LACI_2"/>
    <property type="match status" value="1"/>
</dbReference>
<dbReference type="PANTHER" id="PTHR30146">
    <property type="entry name" value="LACI-RELATED TRANSCRIPTIONAL REPRESSOR"/>
    <property type="match status" value="1"/>
</dbReference>
<dbReference type="SUPFAM" id="SSF53822">
    <property type="entry name" value="Periplasmic binding protein-like I"/>
    <property type="match status" value="1"/>
</dbReference>
<comment type="caution">
    <text evidence="5">The sequence shown here is derived from an EMBL/GenBank/DDBJ whole genome shotgun (WGS) entry which is preliminary data.</text>
</comment>
<dbReference type="Gene3D" id="3.40.50.2300">
    <property type="match status" value="2"/>
</dbReference>
<keyword evidence="1" id="KW-0805">Transcription regulation</keyword>
<sequence length="329" mass="37067">MATIKDIAEKAGVSIATVSRVLNYDATLSVSDETKKKIFEAAEALSYKKKAARKSETARIALIHWYTEKEELDDLYYMSIRLGVENRCKHHDIQVTKYFQNNIEEMKQEDIQGIVAVGKFSSKQVEELLAITQNIVFVDSSPEEDHFDSVVIDFEKATTKVLNRFLEKGHTSIGYIGGREVFKDQTAEIEDKRELTFKQYMAQHNLLNEDFMYVGEFSVQSGHDLMVRAIKEHGSQLPTAFFAANDSIAVGCLRALLEAGIAVPDRVNIIGVNDISISKYVYPALSTIRVYTELMGETAVDTLLERIGGRIIAKKVYISTKLVNRKSSF</sequence>
<organism evidence="5 6">
    <name type="scientific">Heyndrickxia acidicola</name>
    <dbReference type="NCBI Taxonomy" id="209389"/>
    <lineage>
        <taxon>Bacteria</taxon>
        <taxon>Bacillati</taxon>
        <taxon>Bacillota</taxon>
        <taxon>Bacilli</taxon>
        <taxon>Bacillales</taxon>
        <taxon>Bacillaceae</taxon>
        <taxon>Heyndrickxia</taxon>
    </lineage>
</organism>
<dbReference type="PANTHER" id="PTHR30146:SF149">
    <property type="entry name" value="HTH-TYPE TRANSCRIPTIONAL REGULATOR EBGR"/>
    <property type="match status" value="1"/>
</dbReference>
<dbReference type="InterPro" id="IPR000843">
    <property type="entry name" value="HTH_LacI"/>
</dbReference>
<proteinExistence type="predicted"/>
<dbReference type="InterPro" id="IPR028082">
    <property type="entry name" value="Peripla_BP_I"/>
</dbReference>
<dbReference type="PROSITE" id="PS00356">
    <property type="entry name" value="HTH_LACI_1"/>
    <property type="match status" value="1"/>
</dbReference>
<dbReference type="PRINTS" id="PR00036">
    <property type="entry name" value="HTHLACI"/>
</dbReference>
<evidence type="ECO:0000256" key="3">
    <source>
        <dbReference type="ARBA" id="ARBA00023163"/>
    </source>
</evidence>
<accession>A0ABU6MFX6</accession>
<evidence type="ECO:0000256" key="1">
    <source>
        <dbReference type="ARBA" id="ARBA00023015"/>
    </source>
</evidence>
<reference evidence="5 6" key="1">
    <citation type="submission" date="2023-03" db="EMBL/GenBank/DDBJ databases">
        <title>Bacillus Genome Sequencing.</title>
        <authorList>
            <person name="Dunlap C."/>
        </authorList>
    </citation>
    <scope>NUCLEOTIDE SEQUENCE [LARGE SCALE GENOMIC DNA]</scope>
    <source>
        <strain evidence="5 6">B-23453</strain>
    </source>
</reference>
<dbReference type="GO" id="GO:0003677">
    <property type="term" value="F:DNA binding"/>
    <property type="evidence" value="ECO:0007669"/>
    <property type="project" value="UniProtKB-KW"/>
</dbReference>
<keyword evidence="6" id="KW-1185">Reference proteome</keyword>
<protein>
    <submittedName>
        <fullName evidence="5">LacI family DNA-binding transcriptional regulator</fullName>
    </submittedName>
</protein>
<evidence type="ECO:0000259" key="4">
    <source>
        <dbReference type="PROSITE" id="PS50932"/>
    </source>
</evidence>
<dbReference type="SMART" id="SM00354">
    <property type="entry name" value="HTH_LACI"/>
    <property type="match status" value="1"/>
</dbReference>
<feature type="domain" description="HTH lacI-type" evidence="4">
    <location>
        <begin position="2"/>
        <end position="58"/>
    </location>
</feature>
<evidence type="ECO:0000313" key="6">
    <source>
        <dbReference type="Proteomes" id="UP001341444"/>
    </source>
</evidence>
<name>A0ABU6MFX6_9BACI</name>
<keyword evidence="2 5" id="KW-0238">DNA-binding</keyword>
<dbReference type="Pfam" id="PF13377">
    <property type="entry name" value="Peripla_BP_3"/>
    <property type="match status" value="1"/>
</dbReference>
<dbReference type="InterPro" id="IPR010982">
    <property type="entry name" value="Lambda_DNA-bd_dom_sf"/>
</dbReference>
<dbReference type="EMBL" id="JARMAB010000012">
    <property type="protein sequence ID" value="MED1203375.1"/>
    <property type="molecule type" value="Genomic_DNA"/>
</dbReference>
<dbReference type="RefSeq" id="WP_066268942.1">
    <property type="nucleotide sequence ID" value="NZ_JARMAB010000012.1"/>
</dbReference>
<dbReference type="Pfam" id="PF00356">
    <property type="entry name" value="LacI"/>
    <property type="match status" value="1"/>
</dbReference>
<evidence type="ECO:0000256" key="2">
    <source>
        <dbReference type="ARBA" id="ARBA00023125"/>
    </source>
</evidence>
<dbReference type="Proteomes" id="UP001341444">
    <property type="component" value="Unassembled WGS sequence"/>
</dbReference>
<gene>
    <name evidence="5" type="ORF">P4T90_09825</name>
</gene>